<dbReference type="InterPro" id="IPR036249">
    <property type="entry name" value="Thioredoxin-like_sf"/>
</dbReference>
<dbReference type="RefSeq" id="WP_078932516.1">
    <property type="nucleotide sequence ID" value="NZ_FUWG01000004.1"/>
</dbReference>
<dbReference type="OrthoDB" id="358001at2"/>
<feature type="compositionally biased region" description="Acidic residues" evidence="1">
    <location>
        <begin position="340"/>
        <end position="351"/>
    </location>
</feature>
<evidence type="ECO:0000256" key="1">
    <source>
        <dbReference type="SAM" id="MobiDB-lite"/>
    </source>
</evidence>
<gene>
    <name evidence="3" type="ORF">SAMN02745149_00595</name>
</gene>
<evidence type="ECO:0000313" key="3">
    <source>
        <dbReference type="EMBL" id="SJZ31471.1"/>
    </source>
</evidence>
<feature type="region of interest" description="Disordered" evidence="1">
    <location>
        <begin position="324"/>
        <end position="351"/>
    </location>
</feature>
<evidence type="ECO:0000256" key="2">
    <source>
        <dbReference type="SAM" id="SignalP"/>
    </source>
</evidence>
<dbReference type="STRING" id="261392.SAMN02745149_00595"/>
<dbReference type="Gene3D" id="3.40.30.10">
    <property type="entry name" value="Glutaredoxin"/>
    <property type="match status" value="1"/>
</dbReference>
<organism evidence="3 4">
    <name type="scientific">Treponema porcinum</name>
    <dbReference type="NCBI Taxonomy" id="261392"/>
    <lineage>
        <taxon>Bacteria</taxon>
        <taxon>Pseudomonadati</taxon>
        <taxon>Spirochaetota</taxon>
        <taxon>Spirochaetia</taxon>
        <taxon>Spirochaetales</taxon>
        <taxon>Treponemataceae</taxon>
        <taxon>Treponema</taxon>
    </lineage>
</organism>
<keyword evidence="4" id="KW-1185">Reference proteome</keyword>
<dbReference type="GeneID" id="78315909"/>
<reference evidence="3 4" key="1">
    <citation type="submission" date="2017-02" db="EMBL/GenBank/DDBJ databases">
        <authorList>
            <person name="Peterson S.W."/>
        </authorList>
    </citation>
    <scope>NUCLEOTIDE SEQUENCE [LARGE SCALE GENOMIC DNA]</scope>
    <source>
        <strain evidence="3 4">ATCC BAA-908</strain>
    </source>
</reference>
<keyword evidence="2" id="KW-0732">Signal</keyword>
<evidence type="ECO:0000313" key="4">
    <source>
        <dbReference type="Proteomes" id="UP000190423"/>
    </source>
</evidence>
<feature type="signal peptide" evidence="2">
    <location>
        <begin position="1"/>
        <end position="23"/>
    </location>
</feature>
<proteinExistence type="predicted"/>
<dbReference type="InterPro" id="IPR011990">
    <property type="entry name" value="TPR-like_helical_dom_sf"/>
</dbReference>
<dbReference type="AlphaFoldDB" id="A0A1T4JMU3"/>
<name>A0A1T4JMU3_TREPO</name>
<accession>A0A1T4JMU3</accession>
<dbReference type="Proteomes" id="UP000190423">
    <property type="component" value="Unassembled WGS sequence"/>
</dbReference>
<feature type="chain" id="PRO_5010586414" evidence="2">
    <location>
        <begin position="24"/>
        <end position="351"/>
    </location>
</feature>
<dbReference type="SUPFAM" id="SSF52833">
    <property type="entry name" value="Thioredoxin-like"/>
    <property type="match status" value="1"/>
</dbReference>
<dbReference type="PROSITE" id="PS51257">
    <property type="entry name" value="PROKAR_LIPOPROTEIN"/>
    <property type="match status" value="1"/>
</dbReference>
<dbReference type="Gene3D" id="1.25.40.10">
    <property type="entry name" value="Tetratricopeptide repeat domain"/>
    <property type="match status" value="1"/>
</dbReference>
<sequence>MKKITVVLAAVACILLASCGAKKDANGWYDDFEAAKKEAKSSNKNILLFVNSDMDVPGTDAGVKFLLENADFTKAVKDKVVCVHFDFTDLAAAMAEIPEGATNKEQKAAEKRKAKLNTQFRIADCYMVQQTPAVVLATKEGYFITDVQFDFIGTTADGYVSALSLEDAAVSEVNAMVSATKKGSSAERVKAIDKFYESQSEGHRLLLSDLCRKVLSLDKKNETGLVSKYIVALSHADAYTYLVTGDVEKVLSIYEKNAADKRISPDDAQTLYYIAANVLANTRVGSADKIIDLLEKAIAASPESEYAPTLMQILDSVKQMKASEEGAVPDYSAESSAAEEPAEDTDAGSGE</sequence>
<dbReference type="EMBL" id="FUWG01000004">
    <property type="protein sequence ID" value="SJZ31471.1"/>
    <property type="molecule type" value="Genomic_DNA"/>
</dbReference>
<protein>
    <submittedName>
        <fullName evidence="3">Uncharacterized protein</fullName>
    </submittedName>
</protein>